<evidence type="ECO:0000259" key="2">
    <source>
        <dbReference type="Pfam" id="PF11887"/>
    </source>
</evidence>
<feature type="domain" description="Mammalian cell entry C-terminal" evidence="2">
    <location>
        <begin position="108"/>
        <end position="322"/>
    </location>
</feature>
<dbReference type="InterPro" id="IPR024516">
    <property type="entry name" value="Mce_C"/>
</dbReference>
<sequence length="385" mass="40304">MFTVMVIGSIVALVAVLFQGGLTPTVPVTVLASRAGLVMNPDAKVQLRGVQVGTVSSLETLPDGRAALHLAMDPAQLPSIPDNVTVTIASTTVFGAKYVQLLDPATPSAQALHPGQVIDTRQVTVEINTVFEQLTQVLSAIEPAKLNETLGAIAAAINGRGREIGQMFVDLDAYLAALEPSLPALTHVLAAMPTVAGAYADSAPDLSSVAGHAGKISQSIVDEQNNLDTLLLSVIGLADIGNEMLSDNRAPLTEVVHLLAPTTDLTNEYHQALYCLMGGFVQGAYLKQPQVPGALVNAGFTMGRERYRYPTDLPKVAATGGPQCVAGLPNIPFEARPPYVVADVGINPSRYGNQGILLNTDALKQWLFGPLAGPPRNTAQIGQPG</sequence>
<evidence type="ECO:0000259" key="1">
    <source>
        <dbReference type="Pfam" id="PF02470"/>
    </source>
</evidence>
<dbReference type="RefSeq" id="WP_039320377.1">
    <property type="nucleotide sequence ID" value="NZ_JTLZ01000005.1"/>
</dbReference>
<dbReference type="Pfam" id="PF11887">
    <property type="entry name" value="Mce4_CUP1"/>
    <property type="match status" value="1"/>
</dbReference>
<dbReference type="InterPro" id="IPR052336">
    <property type="entry name" value="MlaD_Phospholipid_Transporter"/>
</dbReference>
<organism evidence="3 4">
    <name type="scientific">Mycolicibacterium setense</name>
    <dbReference type="NCBI Taxonomy" id="431269"/>
    <lineage>
        <taxon>Bacteria</taxon>
        <taxon>Bacillati</taxon>
        <taxon>Actinomycetota</taxon>
        <taxon>Actinomycetes</taxon>
        <taxon>Mycobacteriales</taxon>
        <taxon>Mycobacteriaceae</taxon>
        <taxon>Mycolicibacterium</taxon>
    </lineage>
</organism>
<protein>
    <submittedName>
        <fullName evidence="3">MCE-family protein</fullName>
    </submittedName>
</protein>
<dbReference type="InterPro" id="IPR003399">
    <property type="entry name" value="Mce/MlaD"/>
</dbReference>
<proteinExistence type="predicted"/>
<evidence type="ECO:0000313" key="3">
    <source>
        <dbReference type="EMBL" id="KHO26696.1"/>
    </source>
</evidence>
<gene>
    <name evidence="3" type="ORF">QQ44_09495</name>
</gene>
<dbReference type="Pfam" id="PF02470">
    <property type="entry name" value="MlaD"/>
    <property type="match status" value="1"/>
</dbReference>
<dbReference type="EMBL" id="JTLZ01000005">
    <property type="protein sequence ID" value="KHO26696.1"/>
    <property type="molecule type" value="Genomic_DNA"/>
</dbReference>
<accession>A0ABR4YWT2</accession>
<dbReference type="NCBIfam" id="TIGR00996">
    <property type="entry name" value="Mtu_fam_mce"/>
    <property type="match status" value="1"/>
</dbReference>
<reference evidence="3 4" key="1">
    <citation type="submission" date="2014-11" db="EMBL/GenBank/DDBJ databases">
        <title>Mycobacterium setense Manresensis Genome.</title>
        <authorList>
            <person name="Rech G."/>
            <person name="Sumoy L."/>
        </authorList>
    </citation>
    <scope>NUCLEOTIDE SEQUENCE [LARGE SCALE GENOMIC DNA]</scope>
    <source>
        <strain evidence="3 4">Manresensis</strain>
    </source>
</reference>
<dbReference type="PANTHER" id="PTHR33371">
    <property type="entry name" value="INTERMEMBRANE PHOSPHOLIPID TRANSPORT SYSTEM BINDING PROTEIN MLAD-RELATED"/>
    <property type="match status" value="1"/>
</dbReference>
<dbReference type="Proteomes" id="UP000031004">
    <property type="component" value="Unassembled WGS sequence"/>
</dbReference>
<evidence type="ECO:0000313" key="4">
    <source>
        <dbReference type="Proteomes" id="UP000031004"/>
    </source>
</evidence>
<keyword evidence="4" id="KW-1185">Reference proteome</keyword>
<dbReference type="PANTHER" id="PTHR33371:SF19">
    <property type="entry name" value="MCE-FAMILY PROTEIN MCE4A"/>
    <property type="match status" value="1"/>
</dbReference>
<feature type="domain" description="Mce/MlaD" evidence="1">
    <location>
        <begin position="25"/>
        <end position="102"/>
    </location>
</feature>
<dbReference type="InterPro" id="IPR005693">
    <property type="entry name" value="Mce"/>
</dbReference>
<comment type="caution">
    <text evidence="3">The sequence shown here is derived from an EMBL/GenBank/DDBJ whole genome shotgun (WGS) entry which is preliminary data.</text>
</comment>
<name>A0ABR4YWT2_9MYCO</name>